<evidence type="ECO:0000256" key="5">
    <source>
        <dbReference type="ARBA" id="ARBA00022705"/>
    </source>
</evidence>
<evidence type="ECO:0000256" key="2">
    <source>
        <dbReference type="ARBA" id="ARBA00010840"/>
    </source>
</evidence>
<evidence type="ECO:0000256" key="7">
    <source>
        <dbReference type="ARBA" id="ARBA00023125"/>
    </source>
</evidence>
<comment type="similarity">
    <text evidence="2">Belongs to the ORC6 family.</text>
</comment>
<dbReference type="RefSeq" id="XP_022082339.1">
    <property type="nucleotide sequence ID" value="XM_022226647.1"/>
</dbReference>
<dbReference type="Gene3D" id="1.10.472.10">
    <property type="entry name" value="Cyclin-like"/>
    <property type="match status" value="1"/>
</dbReference>
<feature type="region of interest" description="Disordered" evidence="11">
    <location>
        <begin position="214"/>
        <end position="256"/>
    </location>
</feature>
<comment type="subunit">
    <text evidence="9">Component of ORC, a complex composed of at least 6 subunits: ORC1, ORC2, ORC3, ORC4, ORC5 and ORC6. ORC is regulated in a cell-cycle dependent manner. It is sequentially assembled at the exit from anaphase of mitosis and disassembled as cells enter S phase. Interacts with DBF4.</text>
</comment>
<dbReference type="GO" id="GO:0006270">
    <property type="term" value="P:DNA replication initiation"/>
    <property type="evidence" value="ECO:0007669"/>
    <property type="project" value="TreeGrafter"/>
</dbReference>
<dbReference type="OrthoDB" id="5552484at2759"/>
<feature type="domain" description="ORC6 first cyclin-like" evidence="12">
    <location>
        <begin position="7"/>
        <end position="93"/>
    </location>
</feature>
<evidence type="ECO:0000313" key="14">
    <source>
        <dbReference type="Proteomes" id="UP000694845"/>
    </source>
</evidence>
<sequence length="256" mass="28518">MNPSEIKTLALKIGISSKDVIRKAEELLRLCEIRCMSATALGPNSTCQAVMCIELAATSVDQPIDKNAAIRCSGVTRKVYTTLYKTLENILEMKQDIGIRDLAVQFGCLPAVNPALEILARYRKECEGKMSESARDDVNFNSSLFTTGSLYTACRHLKIKVEKSKFLLVAGVKKSTFDRLSSDLTTHATAVIGERKTGKSKRQGHWLEDLEKSFEEECSPPKRQPIAKQHGVSNGNNDYEEWKRKILEGTKTNTQS</sequence>
<dbReference type="PANTHER" id="PTHR13394">
    <property type="entry name" value="ORIGIN RECOGNITION COMPLEX SUBUNIT 6"/>
    <property type="match status" value="1"/>
</dbReference>
<keyword evidence="6" id="KW-0832">Ubl conjugation</keyword>
<dbReference type="InterPro" id="IPR020529">
    <property type="entry name" value="ORC6_met/pln"/>
</dbReference>
<reference evidence="15" key="1">
    <citation type="submission" date="2025-08" db="UniProtKB">
        <authorList>
            <consortium name="RefSeq"/>
        </authorList>
    </citation>
    <scope>IDENTIFICATION</scope>
</reference>
<evidence type="ECO:0000256" key="9">
    <source>
        <dbReference type="ARBA" id="ARBA00062917"/>
    </source>
</evidence>
<gene>
    <name evidence="15" type="primary">LOC110974779</name>
</gene>
<keyword evidence="5" id="KW-0235">DNA replication</keyword>
<dbReference type="KEGG" id="aplc:110974779"/>
<evidence type="ECO:0000256" key="4">
    <source>
        <dbReference type="ARBA" id="ARBA00022553"/>
    </source>
</evidence>
<dbReference type="InterPro" id="IPR008721">
    <property type="entry name" value="ORC6_cyclin_first"/>
</dbReference>
<comment type="subcellular location">
    <subcellularLocation>
        <location evidence="1">Nucleus</location>
    </subcellularLocation>
</comment>
<dbReference type="Pfam" id="PF21913">
    <property type="entry name" value="ORC6_2nd"/>
    <property type="match status" value="1"/>
</dbReference>
<evidence type="ECO:0000259" key="13">
    <source>
        <dbReference type="Pfam" id="PF21913"/>
    </source>
</evidence>
<evidence type="ECO:0000313" key="15">
    <source>
        <dbReference type="RefSeq" id="XP_022082339.1"/>
    </source>
</evidence>
<dbReference type="FunFam" id="1.10.472.10:FF:000054">
    <property type="entry name" value="origin recognition complex subunit 6"/>
    <property type="match status" value="1"/>
</dbReference>
<dbReference type="GO" id="GO:0003677">
    <property type="term" value="F:DNA binding"/>
    <property type="evidence" value="ECO:0007669"/>
    <property type="project" value="UniProtKB-KW"/>
</dbReference>
<evidence type="ECO:0000256" key="11">
    <source>
        <dbReference type="SAM" id="MobiDB-lite"/>
    </source>
</evidence>
<keyword evidence="14" id="KW-1185">Reference proteome</keyword>
<dbReference type="GO" id="GO:0005664">
    <property type="term" value="C:nuclear origin of replication recognition complex"/>
    <property type="evidence" value="ECO:0007669"/>
    <property type="project" value="InterPro"/>
</dbReference>
<dbReference type="PANTHER" id="PTHR13394:SF0">
    <property type="entry name" value="ORIGIN RECOGNITION COMPLEX SUBUNIT 6"/>
    <property type="match status" value="1"/>
</dbReference>
<evidence type="ECO:0000256" key="6">
    <source>
        <dbReference type="ARBA" id="ARBA00022843"/>
    </source>
</evidence>
<keyword evidence="7" id="KW-0238">DNA-binding</keyword>
<accession>A0A8B7XNE6</accession>
<dbReference type="CTD" id="23594"/>
<dbReference type="CDD" id="cd11583">
    <property type="entry name" value="Orc6_mid"/>
    <property type="match status" value="1"/>
</dbReference>
<dbReference type="Pfam" id="PF05460">
    <property type="entry name" value="ORC6"/>
    <property type="match status" value="1"/>
</dbReference>
<dbReference type="InterPro" id="IPR054113">
    <property type="entry name" value="ORC6_cyclin-like_2nd"/>
</dbReference>
<proteinExistence type="inferred from homology"/>
<evidence type="ECO:0000256" key="8">
    <source>
        <dbReference type="ARBA" id="ARBA00023242"/>
    </source>
</evidence>
<dbReference type="Proteomes" id="UP000694845">
    <property type="component" value="Unplaced"/>
</dbReference>
<dbReference type="GeneID" id="110974779"/>
<feature type="domain" description="ORC6 second cyclin-like" evidence="13">
    <location>
        <begin position="97"/>
        <end position="185"/>
    </location>
</feature>
<evidence type="ECO:0000259" key="12">
    <source>
        <dbReference type="Pfam" id="PF05460"/>
    </source>
</evidence>
<evidence type="ECO:0000256" key="3">
    <source>
        <dbReference type="ARBA" id="ARBA00022499"/>
    </source>
</evidence>
<protein>
    <recommendedName>
        <fullName evidence="10">Origin recognition complex subunit 6</fullName>
    </recommendedName>
</protein>
<keyword evidence="3" id="KW-1017">Isopeptide bond</keyword>
<name>A0A8B7XNE6_ACAPL</name>
<dbReference type="AlphaFoldDB" id="A0A8B7XNE6"/>
<dbReference type="OMA" id="RKSHYLN"/>
<evidence type="ECO:0000256" key="1">
    <source>
        <dbReference type="ARBA" id="ARBA00004123"/>
    </source>
</evidence>
<keyword evidence="8" id="KW-0539">Nucleus</keyword>
<evidence type="ECO:0000256" key="10">
    <source>
        <dbReference type="ARBA" id="ARBA00069654"/>
    </source>
</evidence>
<keyword evidence="4" id="KW-0597">Phosphoprotein</keyword>
<organism evidence="14 15">
    <name type="scientific">Acanthaster planci</name>
    <name type="common">Crown-of-thorns starfish</name>
    <dbReference type="NCBI Taxonomy" id="133434"/>
    <lineage>
        <taxon>Eukaryota</taxon>
        <taxon>Metazoa</taxon>
        <taxon>Echinodermata</taxon>
        <taxon>Eleutherozoa</taxon>
        <taxon>Asterozoa</taxon>
        <taxon>Asteroidea</taxon>
        <taxon>Valvatacea</taxon>
        <taxon>Valvatida</taxon>
        <taxon>Acanthasteridae</taxon>
        <taxon>Acanthaster</taxon>
    </lineage>
</organism>